<feature type="region of interest" description="Disordered" evidence="1">
    <location>
        <begin position="1"/>
        <end position="61"/>
    </location>
</feature>
<gene>
    <name evidence="2" type="primary">Nfu_g_1_015200</name>
</gene>
<feature type="non-terminal residue" evidence="2">
    <location>
        <position position="1"/>
    </location>
</feature>
<reference evidence="2" key="2">
    <citation type="submission" date="2016-06" db="EMBL/GenBank/DDBJ databases">
        <title>The genome of a short-lived fish provides insights into sex chromosome evolution and the genetic control of aging.</title>
        <authorList>
            <person name="Reichwald K."/>
            <person name="Felder M."/>
            <person name="Petzold A."/>
            <person name="Koch P."/>
            <person name="Groth M."/>
            <person name="Platzer M."/>
        </authorList>
    </citation>
    <scope>NUCLEOTIDE SEQUENCE</scope>
    <source>
        <tissue evidence="2">Brain</tissue>
    </source>
</reference>
<feature type="compositionally biased region" description="Basic residues" evidence="1">
    <location>
        <begin position="31"/>
        <end position="45"/>
    </location>
</feature>
<protein>
    <submittedName>
        <fullName evidence="2">Uncharacterized protein</fullName>
    </submittedName>
</protein>
<organism evidence="2">
    <name type="scientific">Nothobranchius kadleci</name>
    <name type="common">African annual killifish</name>
    <dbReference type="NCBI Taxonomy" id="1051664"/>
    <lineage>
        <taxon>Eukaryota</taxon>
        <taxon>Metazoa</taxon>
        <taxon>Chordata</taxon>
        <taxon>Craniata</taxon>
        <taxon>Vertebrata</taxon>
        <taxon>Euteleostomi</taxon>
        <taxon>Actinopterygii</taxon>
        <taxon>Neopterygii</taxon>
        <taxon>Teleostei</taxon>
        <taxon>Neoteleostei</taxon>
        <taxon>Acanthomorphata</taxon>
        <taxon>Ovalentaria</taxon>
        <taxon>Atherinomorphae</taxon>
        <taxon>Cyprinodontiformes</taxon>
        <taxon>Nothobranchiidae</taxon>
        <taxon>Nothobranchius</taxon>
    </lineage>
</organism>
<feature type="compositionally biased region" description="Basic residues" evidence="1">
    <location>
        <begin position="52"/>
        <end position="61"/>
    </location>
</feature>
<evidence type="ECO:0000256" key="1">
    <source>
        <dbReference type="SAM" id="MobiDB-lite"/>
    </source>
</evidence>
<evidence type="ECO:0000313" key="2">
    <source>
        <dbReference type="EMBL" id="SBQ33161.1"/>
    </source>
</evidence>
<name>A0A1A8DIU1_NOTKA</name>
<accession>A0A1A8DIU1</accession>
<proteinExistence type="predicted"/>
<reference evidence="2" key="1">
    <citation type="submission" date="2016-05" db="EMBL/GenBank/DDBJ databases">
        <authorList>
            <person name="Lavstsen T."/>
            <person name="Jespersen J.S."/>
        </authorList>
    </citation>
    <scope>NUCLEOTIDE SEQUENCE</scope>
    <source>
        <tissue evidence="2">Brain</tissue>
    </source>
</reference>
<dbReference type="EMBL" id="HAEA01004681">
    <property type="protein sequence ID" value="SBQ33161.1"/>
    <property type="molecule type" value="Transcribed_RNA"/>
</dbReference>
<sequence>LYSAPHPQPHHSQTSECHSSPGAEAGCPQRPPRHRSSRQLHRPGTRRLTPTSHHRTGIHHLGHICGRGVVCSPWPPQRHEP</sequence>
<dbReference type="AlphaFoldDB" id="A0A1A8DIU1"/>